<protein>
    <submittedName>
        <fullName evidence="1">Uncharacterized protein</fullName>
    </submittedName>
</protein>
<gene>
    <name evidence="1" type="ORF">F5876DRAFT_75821</name>
</gene>
<dbReference type="EMBL" id="MU795058">
    <property type="protein sequence ID" value="KAJ3811462.1"/>
    <property type="molecule type" value="Genomic_DNA"/>
</dbReference>
<name>A0ACC1U3T0_9AGAR</name>
<evidence type="ECO:0000313" key="1">
    <source>
        <dbReference type="EMBL" id="KAJ3811462.1"/>
    </source>
</evidence>
<reference evidence="1" key="1">
    <citation type="submission" date="2022-09" db="EMBL/GenBank/DDBJ databases">
        <title>A Global Phylogenomic Analysis of the Shiitake Genus Lentinula.</title>
        <authorList>
            <consortium name="DOE Joint Genome Institute"/>
            <person name="Sierra-Patev S."/>
            <person name="Min B."/>
            <person name="Naranjo-Ortiz M."/>
            <person name="Looney B."/>
            <person name="Konkel Z."/>
            <person name="Slot J.C."/>
            <person name="Sakamoto Y."/>
            <person name="Steenwyk J.L."/>
            <person name="Rokas A."/>
            <person name="Carro J."/>
            <person name="Camarero S."/>
            <person name="Ferreira P."/>
            <person name="Molpeceres G."/>
            <person name="Ruiz-Duenas F.J."/>
            <person name="Serrano A."/>
            <person name="Henrissat B."/>
            <person name="Drula E."/>
            <person name="Hughes K.W."/>
            <person name="Mata J.L."/>
            <person name="Ishikawa N.K."/>
            <person name="Vargas-Isla R."/>
            <person name="Ushijima S."/>
            <person name="Smith C.A."/>
            <person name="Ahrendt S."/>
            <person name="Andreopoulos W."/>
            <person name="He G."/>
            <person name="Labutti K."/>
            <person name="Lipzen A."/>
            <person name="Ng V."/>
            <person name="Riley R."/>
            <person name="Sandor L."/>
            <person name="Barry K."/>
            <person name="Martinez A.T."/>
            <person name="Xiao Y."/>
            <person name="Gibbons J.G."/>
            <person name="Terashima K."/>
            <person name="Grigoriev I.V."/>
            <person name="Hibbett D.S."/>
        </authorList>
    </citation>
    <scope>NUCLEOTIDE SEQUENCE</scope>
    <source>
        <strain evidence="1">TMI1499</strain>
    </source>
</reference>
<comment type="caution">
    <text evidence="1">The sequence shown here is derived from an EMBL/GenBank/DDBJ whole genome shotgun (WGS) entry which is preliminary data.</text>
</comment>
<proteinExistence type="predicted"/>
<keyword evidence="2" id="KW-1185">Reference proteome</keyword>
<organism evidence="1 2">
    <name type="scientific">Lentinula aff. lateritia</name>
    <dbReference type="NCBI Taxonomy" id="2804960"/>
    <lineage>
        <taxon>Eukaryota</taxon>
        <taxon>Fungi</taxon>
        <taxon>Dikarya</taxon>
        <taxon>Basidiomycota</taxon>
        <taxon>Agaricomycotina</taxon>
        <taxon>Agaricomycetes</taxon>
        <taxon>Agaricomycetidae</taxon>
        <taxon>Agaricales</taxon>
        <taxon>Marasmiineae</taxon>
        <taxon>Omphalotaceae</taxon>
        <taxon>Lentinula</taxon>
    </lineage>
</organism>
<dbReference type="Proteomes" id="UP001163835">
    <property type="component" value="Unassembled WGS sequence"/>
</dbReference>
<evidence type="ECO:0000313" key="2">
    <source>
        <dbReference type="Proteomes" id="UP001163835"/>
    </source>
</evidence>
<sequence length="561" mass="63172">MFTNASHFVIHGGNYTVISSDDSTTINHWLDGPDCSANYVAAADKKFQGTGEWVFDLDKYKQWRSKPGVLWIQGPAGSGKTVLTTTILDDVQKVYPNAVWYHYFDTRDNTGLQTTYRGFLLSLIQQMGLEDKGINPALYALYKSNKFKKVPSSELQKVLEIMIKERNGGYIVVDAMDECTEVSRVLDWLSAFSVKLWILVTSRIQADGFGKGVLQFALGGKESHINEDIAIYLESKIDIHSKFEGEVQSNIKETLKKGAHGVSRWAECRLRAVQKCSTARSVRKVLNRLPSDLQKTYEQALKKCQEEEENEEAQHLLLWLLYAYEPLTTKQINAIMAVDHPHMEVQVEKVIDSTLVTVGQNNIVQLAHASVKEYLIIYSQAKQTKDLFELNEQLAHDIMMQTTIIYLLQKENVPYKETPFGIFAVKNWLSHASKVEMFKIQGKAQSLIQIMLDDKDVYFARWKEMSLRYEDGWEKSTQATPLYYGALHGLYEVIQKLIGKLNLGIDINISGGTYGTSLQAASFKGYGSVVKLLLEKGANVNAQGGEYGNALQAASSEGHET</sequence>
<accession>A0ACC1U3T0</accession>